<protein>
    <submittedName>
        <fullName evidence="2">Uncharacterized protein</fullName>
    </submittedName>
</protein>
<evidence type="ECO:0000256" key="1">
    <source>
        <dbReference type="SAM" id="Coils"/>
    </source>
</evidence>
<proteinExistence type="predicted"/>
<sequence>MSDIEKLEKQIEILINRYENSKLENVSLYKQNQLLRQSFNEKLDKLDKVENRIQKLLKTL</sequence>
<organism evidence="2">
    <name type="scientific">hydrothermal vent metagenome</name>
    <dbReference type="NCBI Taxonomy" id="652676"/>
    <lineage>
        <taxon>unclassified sequences</taxon>
        <taxon>metagenomes</taxon>
        <taxon>ecological metagenomes</taxon>
    </lineage>
</organism>
<feature type="coiled-coil region" evidence="1">
    <location>
        <begin position="4"/>
        <end position="59"/>
    </location>
</feature>
<reference evidence="2" key="1">
    <citation type="submission" date="2016-10" db="EMBL/GenBank/DDBJ databases">
        <authorList>
            <person name="de Groot N.N."/>
        </authorList>
    </citation>
    <scope>NUCLEOTIDE SEQUENCE</scope>
</reference>
<dbReference type="EMBL" id="FPHJ01000049">
    <property type="protein sequence ID" value="SFV65758.1"/>
    <property type="molecule type" value="Genomic_DNA"/>
</dbReference>
<dbReference type="AlphaFoldDB" id="A0A1W1CIS8"/>
<evidence type="ECO:0000313" key="2">
    <source>
        <dbReference type="EMBL" id="SFV65758.1"/>
    </source>
</evidence>
<accession>A0A1W1CIS8</accession>
<name>A0A1W1CIS8_9ZZZZ</name>
<gene>
    <name evidence="2" type="ORF">MNB_SUP05-5-567</name>
</gene>
<keyword evidence="1" id="KW-0175">Coiled coil</keyword>